<dbReference type="AlphaFoldDB" id="A0AAV4VKV0"/>
<gene>
    <name evidence="1" type="ORF">CEXT_814841</name>
</gene>
<name>A0AAV4VKV0_CAEEX</name>
<keyword evidence="2" id="KW-1185">Reference proteome</keyword>
<proteinExistence type="predicted"/>
<comment type="caution">
    <text evidence="1">The sequence shown here is derived from an EMBL/GenBank/DDBJ whole genome shotgun (WGS) entry which is preliminary data.</text>
</comment>
<accession>A0AAV4VKV0</accession>
<evidence type="ECO:0000313" key="2">
    <source>
        <dbReference type="Proteomes" id="UP001054945"/>
    </source>
</evidence>
<protein>
    <submittedName>
        <fullName evidence="1">Uncharacterized protein</fullName>
    </submittedName>
</protein>
<dbReference type="EMBL" id="BPLR01014737">
    <property type="protein sequence ID" value="GIY70945.1"/>
    <property type="molecule type" value="Genomic_DNA"/>
</dbReference>
<evidence type="ECO:0000313" key="1">
    <source>
        <dbReference type="EMBL" id="GIY70945.1"/>
    </source>
</evidence>
<dbReference type="Proteomes" id="UP001054945">
    <property type="component" value="Unassembled WGS sequence"/>
</dbReference>
<reference evidence="1 2" key="1">
    <citation type="submission" date="2021-06" db="EMBL/GenBank/DDBJ databases">
        <title>Caerostris extrusa draft genome.</title>
        <authorList>
            <person name="Kono N."/>
            <person name="Arakawa K."/>
        </authorList>
    </citation>
    <scope>NUCLEOTIDE SEQUENCE [LARGE SCALE GENOMIC DNA]</scope>
</reference>
<sequence>MRPWDLSVLIGRVHLLKRQSENFSEFGTHEWAFRRTMRGCKVCKCGSGTNPPSASVVVTTIRYERIDDDLGKVANRLFGCRGVTSLSELWKDAIVVGVENQCMKVDVERDNIAKKL</sequence>
<organism evidence="1 2">
    <name type="scientific">Caerostris extrusa</name>
    <name type="common">Bark spider</name>
    <name type="synonym">Caerostris bankana</name>
    <dbReference type="NCBI Taxonomy" id="172846"/>
    <lineage>
        <taxon>Eukaryota</taxon>
        <taxon>Metazoa</taxon>
        <taxon>Ecdysozoa</taxon>
        <taxon>Arthropoda</taxon>
        <taxon>Chelicerata</taxon>
        <taxon>Arachnida</taxon>
        <taxon>Araneae</taxon>
        <taxon>Araneomorphae</taxon>
        <taxon>Entelegynae</taxon>
        <taxon>Araneoidea</taxon>
        <taxon>Araneidae</taxon>
        <taxon>Caerostris</taxon>
    </lineage>
</organism>